<evidence type="ECO:0000313" key="3">
    <source>
        <dbReference type="Proteomes" id="UP000053477"/>
    </source>
</evidence>
<dbReference type="AlphaFoldDB" id="A0A0H2RKA7"/>
<name>A0A0H2RKA7_9AGAM</name>
<organism evidence="2 3">
    <name type="scientific">Schizopora paradoxa</name>
    <dbReference type="NCBI Taxonomy" id="27342"/>
    <lineage>
        <taxon>Eukaryota</taxon>
        <taxon>Fungi</taxon>
        <taxon>Dikarya</taxon>
        <taxon>Basidiomycota</taxon>
        <taxon>Agaricomycotina</taxon>
        <taxon>Agaricomycetes</taxon>
        <taxon>Hymenochaetales</taxon>
        <taxon>Schizoporaceae</taxon>
        <taxon>Schizopora</taxon>
    </lineage>
</organism>
<protein>
    <submittedName>
        <fullName evidence="2">Uncharacterized protein</fullName>
    </submittedName>
</protein>
<feature type="transmembrane region" description="Helical" evidence="1">
    <location>
        <begin position="27"/>
        <end position="50"/>
    </location>
</feature>
<feature type="transmembrane region" description="Helical" evidence="1">
    <location>
        <begin position="118"/>
        <end position="141"/>
    </location>
</feature>
<dbReference type="EMBL" id="KQ085986">
    <property type="protein sequence ID" value="KLO12047.1"/>
    <property type="molecule type" value="Genomic_DNA"/>
</dbReference>
<feature type="transmembrane region" description="Helical" evidence="1">
    <location>
        <begin position="147"/>
        <end position="170"/>
    </location>
</feature>
<evidence type="ECO:0000256" key="1">
    <source>
        <dbReference type="SAM" id="Phobius"/>
    </source>
</evidence>
<gene>
    <name evidence="2" type="ORF">SCHPADRAFT_439860</name>
</gene>
<keyword evidence="1" id="KW-1133">Transmembrane helix</keyword>
<dbReference type="Proteomes" id="UP000053477">
    <property type="component" value="Unassembled WGS sequence"/>
</dbReference>
<sequence>MNAVLAACGDGLILYVICSSWNWRRGVAYAFCSAAAILYCSSIIFIGLSVHSLLGGEHLTFQDFGVTKVCFIANTPPFHIRIFVSYSLQAGIDLLSLTAFVINAWSRPRKATQRLSDILFHDGITFLIVTFSLKIAIIIVVGKLPQAPFAISFPACSLFLISSATCRLYLKFCSASTELRRQEYMLRDI</sequence>
<reference evidence="2 3" key="1">
    <citation type="submission" date="2015-04" db="EMBL/GenBank/DDBJ databases">
        <title>Complete genome sequence of Schizopora paradoxa KUC8140, a cosmopolitan wood degrader in East Asia.</title>
        <authorList>
            <consortium name="DOE Joint Genome Institute"/>
            <person name="Min B."/>
            <person name="Park H."/>
            <person name="Jang Y."/>
            <person name="Kim J.-J."/>
            <person name="Kim K.H."/>
            <person name="Pangilinan J."/>
            <person name="Lipzen A."/>
            <person name="Riley R."/>
            <person name="Grigoriev I.V."/>
            <person name="Spatafora J.W."/>
            <person name="Choi I.-G."/>
        </authorList>
    </citation>
    <scope>NUCLEOTIDE SEQUENCE [LARGE SCALE GENOMIC DNA]</scope>
    <source>
        <strain evidence="2 3">KUC8140</strain>
    </source>
</reference>
<dbReference type="InParanoid" id="A0A0H2RKA7"/>
<dbReference type="OrthoDB" id="3251775at2759"/>
<keyword evidence="3" id="KW-1185">Reference proteome</keyword>
<evidence type="ECO:0000313" key="2">
    <source>
        <dbReference type="EMBL" id="KLO12047.1"/>
    </source>
</evidence>
<keyword evidence="1" id="KW-0812">Transmembrane</keyword>
<feature type="transmembrane region" description="Helical" evidence="1">
    <location>
        <begin position="86"/>
        <end position="106"/>
    </location>
</feature>
<proteinExistence type="predicted"/>
<keyword evidence="1" id="KW-0472">Membrane</keyword>
<accession>A0A0H2RKA7</accession>